<keyword evidence="7" id="KW-0269">Exonuclease</keyword>
<dbReference type="Gene3D" id="3.40.50.300">
    <property type="entry name" value="P-loop containing nucleotide triphosphate hydrolases"/>
    <property type="match status" value="2"/>
</dbReference>
<gene>
    <name evidence="17" type="primary">pcrA_7</name>
    <name evidence="17" type="ORF">GALL_311700</name>
</gene>
<dbReference type="Gene3D" id="1.10.486.10">
    <property type="entry name" value="PCRA, domain 4"/>
    <property type="match status" value="1"/>
</dbReference>
<keyword evidence="6 17" id="KW-0347">Helicase</keyword>
<comment type="caution">
    <text evidence="17">The sequence shown here is derived from an EMBL/GenBank/DDBJ whole genome shotgun (WGS) entry which is preliminary data.</text>
</comment>
<keyword evidence="2" id="KW-0540">Nuclease</keyword>
<dbReference type="PROSITE" id="PS51198">
    <property type="entry name" value="UVRD_HELICASE_ATP_BIND"/>
    <property type="match status" value="1"/>
</dbReference>
<keyword evidence="5 17" id="KW-0378">Hydrolase</keyword>
<dbReference type="GO" id="GO:0043138">
    <property type="term" value="F:3'-5' DNA helicase activity"/>
    <property type="evidence" value="ECO:0007669"/>
    <property type="project" value="UniProtKB-EC"/>
</dbReference>
<dbReference type="InterPro" id="IPR000212">
    <property type="entry name" value="DNA_helicase_UvrD/REP"/>
</dbReference>
<dbReference type="EC" id="5.6.2.4" evidence="13"/>
<evidence type="ECO:0000256" key="10">
    <source>
        <dbReference type="ARBA" id="ARBA00023204"/>
    </source>
</evidence>
<evidence type="ECO:0000256" key="7">
    <source>
        <dbReference type="ARBA" id="ARBA00022839"/>
    </source>
</evidence>
<dbReference type="Gene3D" id="1.10.10.160">
    <property type="match status" value="1"/>
</dbReference>
<keyword evidence="11" id="KW-0413">Isomerase</keyword>
<keyword evidence="8" id="KW-0067">ATP-binding</keyword>
<dbReference type="PANTHER" id="PTHR11070">
    <property type="entry name" value="UVRD / RECB / PCRA DNA HELICASE FAMILY MEMBER"/>
    <property type="match status" value="1"/>
</dbReference>
<proteinExistence type="inferred from homology"/>
<evidence type="ECO:0000256" key="3">
    <source>
        <dbReference type="ARBA" id="ARBA00022741"/>
    </source>
</evidence>
<comment type="catalytic activity">
    <reaction evidence="12">
        <text>Couples ATP hydrolysis with the unwinding of duplex DNA by translocating in the 3'-5' direction.</text>
        <dbReference type="EC" id="5.6.2.4"/>
    </reaction>
</comment>
<evidence type="ECO:0000256" key="8">
    <source>
        <dbReference type="ARBA" id="ARBA00022840"/>
    </source>
</evidence>
<evidence type="ECO:0000259" key="16">
    <source>
        <dbReference type="PROSITE" id="PS51217"/>
    </source>
</evidence>
<dbReference type="InterPro" id="IPR038726">
    <property type="entry name" value="PDDEXK_AddAB-type"/>
</dbReference>
<dbReference type="AlphaFoldDB" id="A0A1J5QU46"/>
<dbReference type="PROSITE" id="PS51217">
    <property type="entry name" value="UVRD_HELICASE_CTER"/>
    <property type="match status" value="1"/>
</dbReference>
<keyword evidence="4" id="KW-0227">DNA damage</keyword>
<dbReference type="Pfam" id="PF00580">
    <property type="entry name" value="UvrD-helicase"/>
    <property type="match status" value="1"/>
</dbReference>
<evidence type="ECO:0000256" key="13">
    <source>
        <dbReference type="ARBA" id="ARBA00034808"/>
    </source>
</evidence>
<evidence type="ECO:0000256" key="1">
    <source>
        <dbReference type="ARBA" id="ARBA00009922"/>
    </source>
</evidence>
<comment type="catalytic activity">
    <reaction evidence="14">
        <text>ATP + H2O = ADP + phosphate + H(+)</text>
        <dbReference type="Rhea" id="RHEA:13065"/>
        <dbReference type="ChEBI" id="CHEBI:15377"/>
        <dbReference type="ChEBI" id="CHEBI:15378"/>
        <dbReference type="ChEBI" id="CHEBI:30616"/>
        <dbReference type="ChEBI" id="CHEBI:43474"/>
        <dbReference type="ChEBI" id="CHEBI:456216"/>
        <dbReference type="EC" id="5.6.2.4"/>
    </reaction>
</comment>
<dbReference type="GO" id="GO:0005524">
    <property type="term" value="F:ATP binding"/>
    <property type="evidence" value="ECO:0007669"/>
    <property type="project" value="UniProtKB-KW"/>
</dbReference>
<dbReference type="Pfam" id="PF13361">
    <property type="entry name" value="UvrD_C"/>
    <property type="match status" value="2"/>
</dbReference>
<dbReference type="InterPro" id="IPR014016">
    <property type="entry name" value="UvrD-like_ATP-bd"/>
</dbReference>
<evidence type="ECO:0000256" key="4">
    <source>
        <dbReference type="ARBA" id="ARBA00022763"/>
    </source>
</evidence>
<dbReference type="PANTHER" id="PTHR11070:SF2">
    <property type="entry name" value="ATP-DEPENDENT DNA HELICASE SRS2"/>
    <property type="match status" value="1"/>
</dbReference>
<name>A0A1J5QU46_9ZZZZ</name>
<dbReference type="GO" id="GO:0004527">
    <property type="term" value="F:exonuclease activity"/>
    <property type="evidence" value="ECO:0007669"/>
    <property type="project" value="UniProtKB-KW"/>
</dbReference>
<dbReference type="GO" id="GO:0016887">
    <property type="term" value="F:ATP hydrolysis activity"/>
    <property type="evidence" value="ECO:0007669"/>
    <property type="project" value="RHEA"/>
</dbReference>
<evidence type="ECO:0000313" key="17">
    <source>
        <dbReference type="EMBL" id="OIQ86984.1"/>
    </source>
</evidence>
<feature type="domain" description="UvrD-like helicase C-terminal" evidence="16">
    <location>
        <begin position="287"/>
        <end position="576"/>
    </location>
</feature>
<dbReference type="InterPro" id="IPR011604">
    <property type="entry name" value="PDDEXK-like_dom_sf"/>
</dbReference>
<evidence type="ECO:0000259" key="15">
    <source>
        <dbReference type="PROSITE" id="PS51198"/>
    </source>
</evidence>
<dbReference type="SUPFAM" id="SSF52540">
    <property type="entry name" value="P-loop containing nucleoside triphosphate hydrolases"/>
    <property type="match status" value="1"/>
</dbReference>
<evidence type="ECO:0000256" key="5">
    <source>
        <dbReference type="ARBA" id="ARBA00022801"/>
    </source>
</evidence>
<keyword evidence="10" id="KW-0234">DNA repair</keyword>
<dbReference type="InterPro" id="IPR014017">
    <property type="entry name" value="DNA_helicase_UvrD-like_C"/>
</dbReference>
<reference evidence="17" key="1">
    <citation type="submission" date="2016-10" db="EMBL/GenBank/DDBJ databases">
        <title>Sequence of Gallionella enrichment culture.</title>
        <authorList>
            <person name="Poehlein A."/>
            <person name="Muehling M."/>
            <person name="Daniel R."/>
        </authorList>
    </citation>
    <scope>NUCLEOTIDE SEQUENCE</scope>
</reference>
<evidence type="ECO:0000256" key="6">
    <source>
        <dbReference type="ARBA" id="ARBA00022806"/>
    </source>
</evidence>
<evidence type="ECO:0000256" key="2">
    <source>
        <dbReference type="ARBA" id="ARBA00022722"/>
    </source>
</evidence>
<sequence length="929" mass="104911">MKFTKEQLAAIDHAKGNLQILACAGSGKTEVVARRISKLIADKKATPKNIIAFTYTEKAAGELKDRIHTRCREADSTVVGMAEMYVGTIHGFCLELLHREVPEFLKYGVLDEVQQKLFIDRYCNLSGLTNSTDLAGNPLRRYVDTNIYTSALGILRETDTDPALMKGVSVADNLKTYEQLLKKRRYLDYSSILAEAVDVLGKDAELQNRLRERVCYVIVDEYQDLNPIQEKIVRQLHDLGADICIVGDDDQTIYQWRGSDVGNILKFATRYPTVKQIPLEKNFRSSEGVVNTARKFIEQNAARLPKEMQSAGNQTYEPGDITALVFNDPAEEAAHIVRKIKSLVGAAFNEDNEKRGLSYSDFAVLLRSVSKSGAPIMEALHAAGIPFLVVGMNGLFDTAEAQAARAMFYYLASHETVMPDTQPRQKNPPLTLNDVQRAWEHANLGIRPGELKTALAQLDVIKRALESGEEQRFSAYSLQRVYLAFLEDIAIREESVPGTSAGEPRGEMVFYNLGKFSQLISDFEEIHYQSDPMEKFKGFGGFLEFGAAEAYPEGWQTNQYANPDAVKIMTVHQAKGMQWPVVFLPALVKNRFPSKKHGGRTVWHLIPAAAVPNQTRYLGNIEDERRLFYVAMTRAQKFLFITTAPVLGNRLYQKESEFLDDVRASKYVLRRDVDLSHRPRLPRQAKANVANVIFSFSDLKYFFECPYQFKLRVLYGFNAPIHEALGFGKSLHDALAEMHARALDGRMPDAGDVDELVERHLHVPYAYPKLRDNLKGSAKSVLQEYIKKNRQNFKRLEFFEKDIQINLGGGISVVGRIDLVRRTDTNEVKIVDFKTSERCQEEAVTETQLHVYALGYIELTGHRADYVEIYELEDQHQKTRSVDDLFVEGVKTQVKAAAKILRLGDLKAIPSKKKCSDCDLGKLCSERII</sequence>
<dbReference type="InterPro" id="IPR027417">
    <property type="entry name" value="P-loop_NTPase"/>
</dbReference>
<evidence type="ECO:0000256" key="9">
    <source>
        <dbReference type="ARBA" id="ARBA00023125"/>
    </source>
</evidence>
<feature type="domain" description="UvrD-like helicase ATP-binding" evidence="15">
    <location>
        <begin position="1"/>
        <end position="286"/>
    </location>
</feature>
<dbReference type="Gene3D" id="3.90.320.10">
    <property type="match status" value="1"/>
</dbReference>
<dbReference type="EMBL" id="MLJW01000448">
    <property type="protein sequence ID" value="OIQ86984.1"/>
    <property type="molecule type" value="Genomic_DNA"/>
</dbReference>
<comment type="similarity">
    <text evidence="1">Belongs to the helicase family. UvrD subfamily.</text>
</comment>
<accession>A0A1J5QU46</accession>
<evidence type="ECO:0000256" key="11">
    <source>
        <dbReference type="ARBA" id="ARBA00023235"/>
    </source>
</evidence>
<dbReference type="Pfam" id="PF12705">
    <property type="entry name" value="PDDEXK_1"/>
    <property type="match status" value="1"/>
</dbReference>
<evidence type="ECO:0000256" key="14">
    <source>
        <dbReference type="ARBA" id="ARBA00048988"/>
    </source>
</evidence>
<keyword evidence="3" id="KW-0547">Nucleotide-binding</keyword>
<keyword evidence="9" id="KW-0238">DNA-binding</keyword>
<protein>
    <recommendedName>
        <fullName evidence="13">DNA 3'-5' helicase</fullName>
        <ecNumber evidence="13">5.6.2.4</ecNumber>
    </recommendedName>
</protein>
<dbReference type="GO" id="GO:0000725">
    <property type="term" value="P:recombinational repair"/>
    <property type="evidence" value="ECO:0007669"/>
    <property type="project" value="TreeGrafter"/>
</dbReference>
<dbReference type="GO" id="GO:0003677">
    <property type="term" value="F:DNA binding"/>
    <property type="evidence" value="ECO:0007669"/>
    <property type="project" value="UniProtKB-KW"/>
</dbReference>
<dbReference type="InterPro" id="IPR013986">
    <property type="entry name" value="DExx_box_DNA_helicase_dom_sf"/>
</dbReference>
<evidence type="ECO:0000256" key="12">
    <source>
        <dbReference type="ARBA" id="ARBA00034617"/>
    </source>
</evidence>
<dbReference type="CDD" id="cd17932">
    <property type="entry name" value="DEXQc_UvrD"/>
    <property type="match status" value="1"/>
</dbReference>
<organism evidence="17">
    <name type="scientific">mine drainage metagenome</name>
    <dbReference type="NCBI Taxonomy" id="410659"/>
    <lineage>
        <taxon>unclassified sequences</taxon>
        <taxon>metagenomes</taxon>
        <taxon>ecological metagenomes</taxon>
    </lineage>
</organism>